<sequence>MPSKKRKDTKKTTDESSAAKESPFVSYEKLVETIDVLKKWTLLDDKQKSDKKELFKDTADCVVSLQVNYKKTPLNKSTYIFAISLPNHWRHESSDFETCLIVKDVNKTPLSDRDLDLTETKNHYRELLSKDNSDQLVSEILPMRELRNEYKIFESKEKLCKAFNVFLCDRRLLHNKFDYLPMFLGKSFWINDKKVPLPIDLTSTSLKSVLESKLNQTHLYLSGKGDMSSVNIGLLKQSTDKLAENLMAVNILLLKEFGNNIRSLSVKTEKSISITYFLDCGFISDIQMVRKSADNKPLEDEFSHFVDSNIQVFKNGNIRVVPKQDVDLDKSEKIDEIESKWLSMTRKRDNKKKNKRKRLSAHKPNKRRKIVKKSVEQKSD</sequence>
<reference evidence="2" key="1">
    <citation type="submission" date="2020-11" db="EMBL/GenBank/DDBJ databases">
        <authorList>
            <person name="Tran Van P."/>
        </authorList>
    </citation>
    <scope>NUCLEOTIDE SEQUENCE</scope>
</reference>
<evidence type="ECO:0008006" key="4">
    <source>
        <dbReference type="Google" id="ProtNLM"/>
    </source>
</evidence>
<dbReference type="AlphaFoldDB" id="A0A7R9Q1D9"/>
<evidence type="ECO:0000313" key="3">
    <source>
        <dbReference type="Proteomes" id="UP000759131"/>
    </source>
</evidence>
<dbReference type="SUPFAM" id="SSF56808">
    <property type="entry name" value="Ribosomal protein L1"/>
    <property type="match status" value="1"/>
</dbReference>
<dbReference type="EMBL" id="CAJPIZ010005999">
    <property type="protein sequence ID" value="CAG2109123.1"/>
    <property type="molecule type" value="Genomic_DNA"/>
</dbReference>
<dbReference type="InterPro" id="IPR023674">
    <property type="entry name" value="Ribosomal_uL1-like"/>
</dbReference>
<evidence type="ECO:0000256" key="1">
    <source>
        <dbReference type="SAM" id="MobiDB-lite"/>
    </source>
</evidence>
<dbReference type="Proteomes" id="UP000759131">
    <property type="component" value="Unassembled WGS sequence"/>
</dbReference>
<dbReference type="EMBL" id="OC860574">
    <property type="protein sequence ID" value="CAD7628693.1"/>
    <property type="molecule type" value="Genomic_DNA"/>
</dbReference>
<protein>
    <recommendedName>
        <fullName evidence="4">Ribosomal protein L1</fullName>
    </recommendedName>
</protein>
<accession>A0A7R9Q1D9</accession>
<evidence type="ECO:0000313" key="2">
    <source>
        <dbReference type="EMBL" id="CAD7628693.1"/>
    </source>
</evidence>
<proteinExistence type="predicted"/>
<dbReference type="Pfam" id="PF00687">
    <property type="entry name" value="Ribosomal_L1"/>
    <property type="match status" value="1"/>
</dbReference>
<keyword evidence="3" id="KW-1185">Reference proteome</keyword>
<organism evidence="2">
    <name type="scientific">Medioppia subpectinata</name>
    <dbReference type="NCBI Taxonomy" id="1979941"/>
    <lineage>
        <taxon>Eukaryota</taxon>
        <taxon>Metazoa</taxon>
        <taxon>Ecdysozoa</taxon>
        <taxon>Arthropoda</taxon>
        <taxon>Chelicerata</taxon>
        <taxon>Arachnida</taxon>
        <taxon>Acari</taxon>
        <taxon>Acariformes</taxon>
        <taxon>Sarcoptiformes</taxon>
        <taxon>Oribatida</taxon>
        <taxon>Brachypylina</taxon>
        <taxon>Oppioidea</taxon>
        <taxon>Oppiidae</taxon>
        <taxon>Medioppia</taxon>
    </lineage>
</organism>
<dbReference type="OrthoDB" id="10251727at2759"/>
<dbReference type="InterPro" id="IPR028364">
    <property type="entry name" value="Ribosomal_uL1/biogenesis"/>
</dbReference>
<name>A0A7R9Q1D9_9ACAR</name>
<feature type="region of interest" description="Disordered" evidence="1">
    <location>
        <begin position="345"/>
        <end position="380"/>
    </location>
</feature>
<gene>
    <name evidence="2" type="ORF">OSB1V03_LOCUS9114</name>
</gene>
<feature type="region of interest" description="Disordered" evidence="1">
    <location>
        <begin position="1"/>
        <end position="22"/>
    </location>
</feature>
<feature type="compositionally biased region" description="Basic residues" evidence="1">
    <location>
        <begin position="348"/>
        <end position="372"/>
    </location>
</feature>